<organism evidence="2">
    <name type="scientific">Mucochytrium quahogii</name>
    <dbReference type="NCBI Taxonomy" id="96639"/>
    <lineage>
        <taxon>Eukaryota</taxon>
        <taxon>Sar</taxon>
        <taxon>Stramenopiles</taxon>
        <taxon>Bigyra</taxon>
        <taxon>Labyrinthulomycetes</taxon>
        <taxon>Thraustochytrida</taxon>
        <taxon>Thraustochytriidae</taxon>
        <taxon>Mucochytrium</taxon>
    </lineage>
</organism>
<sequence>MSIWSTSVVQAQMRGRAENWVTMVEIKHASIMKNRADGKVFEFLTPTEDVFSYGKSQSDNESGKTYKQEYFMPSTFTHLSFSLPAHLNYEVDVSALTSVQIIFKGNGIIRTETLSNLQSPSSAGWY</sequence>
<dbReference type="AlphaFoldDB" id="A0A7S2RF67"/>
<protein>
    <submittedName>
        <fullName evidence="2">Uncharacterized protein</fullName>
    </submittedName>
</protein>
<dbReference type="EMBL" id="HBHK01004470">
    <property type="protein sequence ID" value="CAD9669061.1"/>
    <property type="molecule type" value="Transcribed_RNA"/>
</dbReference>
<accession>A0A7S2RF67</accession>
<name>A0A7S2RF67_9STRA</name>
<proteinExistence type="predicted"/>
<evidence type="ECO:0000313" key="1">
    <source>
        <dbReference type="EMBL" id="CAD9669061.1"/>
    </source>
</evidence>
<evidence type="ECO:0000313" key="2">
    <source>
        <dbReference type="EMBL" id="CAD9669069.1"/>
    </source>
</evidence>
<gene>
    <name evidence="1" type="ORF">QSP1433_LOCUS2682</name>
    <name evidence="2" type="ORF">QSP1433_LOCUS2683</name>
</gene>
<dbReference type="EMBL" id="HBHK01004472">
    <property type="protein sequence ID" value="CAD9669069.1"/>
    <property type="molecule type" value="Transcribed_RNA"/>
</dbReference>
<reference evidence="2" key="1">
    <citation type="submission" date="2021-01" db="EMBL/GenBank/DDBJ databases">
        <authorList>
            <person name="Corre E."/>
            <person name="Pelletier E."/>
            <person name="Niang G."/>
            <person name="Scheremetjew M."/>
            <person name="Finn R."/>
            <person name="Kale V."/>
            <person name="Holt S."/>
            <person name="Cochrane G."/>
            <person name="Meng A."/>
            <person name="Brown T."/>
            <person name="Cohen L."/>
        </authorList>
    </citation>
    <scope>NUCLEOTIDE SEQUENCE</scope>
    <source>
        <strain evidence="2">NY070348D</strain>
    </source>
</reference>